<dbReference type="AlphaFoldDB" id="A0A179F1H3"/>
<protein>
    <submittedName>
        <fullName evidence="1">Endoribonuclease l-PSP domain-containing protein</fullName>
    </submittedName>
</protein>
<organism evidence="1 2">
    <name type="scientific">Pochonia chlamydosporia 170</name>
    <dbReference type="NCBI Taxonomy" id="1380566"/>
    <lineage>
        <taxon>Eukaryota</taxon>
        <taxon>Fungi</taxon>
        <taxon>Dikarya</taxon>
        <taxon>Ascomycota</taxon>
        <taxon>Pezizomycotina</taxon>
        <taxon>Sordariomycetes</taxon>
        <taxon>Hypocreomycetidae</taxon>
        <taxon>Hypocreales</taxon>
        <taxon>Clavicipitaceae</taxon>
        <taxon>Pochonia</taxon>
    </lineage>
</organism>
<dbReference type="SUPFAM" id="SSF55298">
    <property type="entry name" value="YjgF-like"/>
    <property type="match status" value="1"/>
</dbReference>
<dbReference type="STRING" id="1380566.A0A179F1H3"/>
<name>A0A179F1H3_METCM</name>
<dbReference type="PANTHER" id="PTHR11803">
    <property type="entry name" value="2-IMINOBUTANOATE/2-IMINOPROPANOATE DEAMINASE RIDA"/>
    <property type="match status" value="1"/>
</dbReference>
<dbReference type="GO" id="GO:0005739">
    <property type="term" value="C:mitochondrion"/>
    <property type="evidence" value="ECO:0007669"/>
    <property type="project" value="TreeGrafter"/>
</dbReference>
<dbReference type="Pfam" id="PF01042">
    <property type="entry name" value="Ribonuc_L-PSP"/>
    <property type="match status" value="1"/>
</dbReference>
<reference evidence="1 2" key="1">
    <citation type="journal article" date="2016" name="PLoS Pathog.">
        <title>Biosynthesis of antibiotic leucinostatins in bio-control fungus Purpureocillium lilacinum and their inhibition on phytophthora revealed by genome mining.</title>
        <authorList>
            <person name="Wang G."/>
            <person name="Liu Z."/>
            <person name="Lin R."/>
            <person name="Li E."/>
            <person name="Mao Z."/>
            <person name="Ling J."/>
            <person name="Yang Y."/>
            <person name="Yin W.B."/>
            <person name="Xie B."/>
        </authorList>
    </citation>
    <scope>NUCLEOTIDE SEQUENCE [LARGE SCALE GENOMIC DNA]</scope>
    <source>
        <strain evidence="1">170</strain>
    </source>
</reference>
<evidence type="ECO:0000313" key="2">
    <source>
        <dbReference type="Proteomes" id="UP000078397"/>
    </source>
</evidence>
<evidence type="ECO:0000313" key="1">
    <source>
        <dbReference type="EMBL" id="OAQ59110.2"/>
    </source>
</evidence>
<keyword evidence="2" id="KW-1185">Reference proteome</keyword>
<dbReference type="RefSeq" id="XP_022284003.1">
    <property type="nucleotide sequence ID" value="XM_022428694.1"/>
</dbReference>
<dbReference type="GO" id="GO:0019239">
    <property type="term" value="F:deaminase activity"/>
    <property type="evidence" value="ECO:0007669"/>
    <property type="project" value="TreeGrafter"/>
</dbReference>
<proteinExistence type="predicted"/>
<dbReference type="OrthoDB" id="309640at2759"/>
<comment type="caution">
    <text evidence="1">The sequence shown here is derived from an EMBL/GenBank/DDBJ whole genome shotgun (WGS) entry which is preliminary data.</text>
</comment>
<accession>A0A179F1H3</accession>
<dbReference type="GO" id="GO:0005829">
    <property type="term" value="C:cytosol"/>
    <property type="evidence" value="ECO:0007669"/>
    <property type="project" value="TreeGrafter"/>
</dbReference>
<dbReference type="EMBL" id="LSBJ02000010">
    <property type="protein sequence ID" value="OAQ59110.2"/>
    <property type="molecule type" value="Genomic_DNA"/>
</dbReference>
<dbReference type="InterPro" id="IPR006175">
    <property type="entry name" value="YjgF/YER057c/UK114"/>
</dbReference>
<dbReference type="GeneID" id="28852560"/>
<dbReference type="PANTHER" id="PTHR11803:SF39">
    <property type="entry name" value="2-IMINOBUTANOATE_2-IMINOPROPANOATE DEAMINASE"/>
    <property type="match status" value="1"/>
</dbReference>
<dbReference type="Gene3D" id="3.30.1330.40">
    <property type="entry name" value="RutC-like"/>
    <property type="match status" value="1"/>
</dbReference>
<dbReference type="KEGG" id="pchm:VFPPC_10145"/>
<dbReference type="Proteomes" id="UP000078397">
    <property type="component" value="Unassembled WGS sequence"/>
</dbReference>
<dbReference type="InterPro" id="IPR035959">
    <property type="entry name" value="RutC-like_sf"/>
</dbReference>
<gene>
    <name evidence="1" type="ORF">VFPPC_10145</name>
</gene>
<sequence length="141" mass="15439">MEYKQNTFRSSGFRSFNPNSGFANVGNELGLSQAIIIPPNASLVVTSGQCGFKNDLSLPVDVREQVMLAWENADKTLKAAGVVEGWKNVYQIASFAPSLNDEWVDAMMEAKAKWMGDNRPAWTGVAVAGLYNNAAVEMTFR</sequence>